<proteinExistence type="inferred from homology"/>
<dbReference type="OrthoDB" id="9788661at2"/>
<evidence type="ECO:0000256" key="2">
    <source>
        <dbReference type="SAM" id="SignalP"/>
    </source>
</evidence>
<evidence type="ECO:0000313" key="5">
    <source>
        <dbReference type="Proteomes" id="UP000193623"/>
    </source>
</evidence>
<dbReference type="SUPFAM" id="SSF53955">
    <property type="entry name" value="Lysozyme-like"/>
    <property type="match status" value="1"/>
</dbReference>
<feature type="domain" description="Transglycosylase SLT" evidence="3">
    <location>
        <begin position="45"/>
        <end position="136"/>
    </location>
</feature>
<dbReference type="RefSeq" id="WP_085863040.1">
    <property type="nucleotide sequence ID" value="NZ_FWFT01000001.1"/>
</dbReference>
<feature type="signal peptide" evidence="2">
    <location>
        <begin position="1"/>
        <end position="21"/>
    </location>
</feature>
<keyword evidence="2" id="KW-0732">Signal</keyword>
<dbReference type="Pfam" id="PF01464">
    <property type="entry name" value="SLT"/>
    <property type="match status" value="1"/>
</dbReference>
<accession>A0A1Y5RMG0</accession>
<sequence length="161" mass="17965">MRLAQPLILPLILTLAACATAPQAPPAPAPVALYPGETPQMRALIVKYAAIHDIPEDLLHAVIQRESDYRADARNGPYWGVMQILPETARGMGFTGQPADLLDAETSLIYAGRYLRGAWLLSDGDIQTAVMWYARGYYYEARDRCMLIETGLRTREVRRDC</sequence>
<keyword evidence="5" id="KW-1185">Reference proteome</keyword>
<name>A0A1Y5RMG0_9RHOB</name>
<evidence type="ECO:0000256" key="1">
    <source>
        <dbReference type="ARBA" id="ARBA00009387"/>
    </source>
</evidence>
<dbReference type="Proteomes" id="UP000193623">
    <property type="component" value="Unassembled WGS sequence"/>
</dbReference>
<reference evidence="4 5" key="1">
    <citation type="submission" date="2017-03" db="EMBL/GenBank/DDBJ databases">
        <authorList>
            <person name="Afonso C.L."/>
            <person name="Miller P.J."/>
            <person name="Scott M.A."/>
            <person name="Spackman E."/>
            <person name="Goraichik I."/>
            <person name="Dimitrov K.M."/>
            <person name="Suarez D.L."/>
            <person name="Swayne D.E."/>
        </authorList>
    </citation>
    <scope>NUCLEOTIDE SEQUENCE [LARGE SCALE GENOMIC DNA]</scope>
    <source>
        <strain evidence="4 5">CECT 8397</strain>
    </source>
</reference>
<dbReference type="PROSITE" id="PS51257">
    <property type="entry name" value="PROKAR_LIPOPROTEIN"/>
    <property type="match status" value="1"/>
</dbReference>
<protein>
    <submittedName>
        <fullName evidence="4">Transglycosylase SLT domain protein</fullName>
    </submittedName>
</protein>
<feature type="chain" id="PRO_5011000356" evidence="2">
    <location>
        <begin position="22"/>
        <end position="161"/>
    </location>
</feature>
<comment type="similarity">
    <text evidence="1">Belongs to the virb1 family.</text>
</comment>
<dbReference type="AlphaFoldDB" id="A0A1Y5RMG0"/>
<dbReference type="InterPro" id="IPR008258">
    <property type="entry name" value="Transglycosylase_SLT_dom_1"/>
</dbReference>
<dbReference type="EMBL" id="FWFT01000001">
    <property type="protein sequence ID" value="SLN18372.1"/>
    <property type="molecule type" value="Genomic_DNA"/>
</dbReference>
<gene>
    <name evidence="4" type="ORF">PSJ8397_00593</name>
</gene>
<dbReference type="InterPro" id="IPR023346">
    <property type="entry name" value="Lysozyme-like_dom_sf"/>
</dbReference>
<organism evidence="4 5">
    <name type="scientific">Pseudooctadecabacter jejudonensis</name>
    <dbReference type="NCBI Taxonomy" id="1391910"/>
    <lineage>
        <taxon>Bacteria</taxon>
        <taxon>Pseudomonadati</taxon>
        <taxon>Pseudomonadota</taxon>
        <taxon>Alphaproteobacteria</taxon>
        <taxon>Rhodobacterales</taxon>
        <taxon>Paracoccaceae</taxon>
        <taxon>Pseudooctadecabacter</taxon>
    </lineage>
</organism>
<evidence type="ECO:0000313" key="4">
    <source>
        <dbReference type="EMBL" id="SLN18372.1"/>
    </source>
</evidence>
<evidence type="ECO:0000259" key="3">
    <source>
        <dbReference type="Pfam" id="PF01464"/>
    </source>
</evidence>
<dbReference type="Gene3D" id="1.10.530.10">
    <property type="match status" value="1"/>
</dbReference>